<sequence>MAQRTPVSHVDTYSSHDMQSHHPRTAGDVLVNVVEGSGSENEFQTRSKMEVKHRKKQVAPIQTTFYCWKFTKAAPSKDKDAPNWKRAERVQMTLPSDELAAQVKKQCKTRSLTEMYEALSTDQRQQVEVLVQKKRREETSRYANWEIAAIHRETFNNLRTRVRETTFIRVILRREDSRRVASLPQPPKALDTISNISDLNDLSSLRSKQVGSGEDLIFRSDRASFETIPKDRRSREDVIEVVSVPDIFQGPSTPPMPPPVPSALISRQNQAWEDRIKDPSAFQEDQELSIPYYQPSLWRPQQFSTAQQAQQTKHCSHEQGALAYIAGMKQDAYGGIEGQQHDQQRQLSRQPQAPNLAVGPRPLAMQPIPQMQWRPGPQRYQSYPQHSDLNGDQYQDYDAKRQQPHPSTQRGGLGEFEAIVIQQPTEKLRRHQTDQIPPRSSLPGIWSEQLLPAPWNFEHSAHEISTETPPSLEPQLIERQTNYFGPRIDNHFEVVEPLSTTRPPYMNADAPMPTTNHYSEGLENRRETLYNDEAPTQSEWPSYNPVAEEADLPVSHLQPQQQAKRTNQSAERMRREDILFWRTQAQLSHSRSSSSLDDQSSTLASPEQSTPPTSISGERRPLDRRNTDRPTYDPPEQFGQQLSAHEFLRPSSNRQHEKPSVNRTQNEYRPQNRRGVSFEDQQPSNLYAPSPNHQNAYQRPLAPEPPAPQANYVSQHSSQHSRPQHLETDNASMLERLNERLDHMELRQAEGATRKAVEAVQKRRDLERKEAYDRGVEDAMKWTQPRPSGFGRFD</sequence>
<gene>
    <name evidence="2" type="ORF">M438DRAFT_365409</name>
</gene>
<feature type="compositionally biased region" description="Polar residues" evidence="1">
    <location>
        <begin position="606"/>
        <end position="616"/>
    </location>
</feature>
<feature type="compositionally biased region" description="Polar residues" evidence="1">
    <location>
        <begin position="679"/>
        <end position="697"/>
    </location>
</feature>
<dbReference type="RefSeq" id="XP_029760698.1">
    <property type="nucleotide sequence ID" value="XM_029907792.1"/>
</dbReference>
<accession>A0A074YCD0</accession>
<proteinExistence type="predicted"/>
<feature type="region of interest" description="Disordered" evidence="1">
    <location>
        <begin position="650"/>
        <end position="726"/>
    </location>
</feature>
<evidence type="ECO:0000256" key="1">
    <source>
        <dbReference type="SAM" id="MobiDB-lite"/>
    </source>
</evidence>
<dbReference type="OrthoDB" id="3909685at2759"/>
<dbReference type="EMBL" id="KL584982">
    <property type="protein sequence ID" value="KEQ84511.1"/>
    <property type="molecule type" value="Genomic_DNA"/>
</dbReference>
<feature type="region of interest" description="Disordered" evidence="1">
    <location>
        <begin position="1"/>
        <end position="24"/>
    </location>
</feature>
<reference evidence="2 3" key="1">
    <citation type="journal article" date="2014" name="BMC Genomics">
        <title>Genome sequencing of four Aureobasidium pullulans varieties: biotechnological potential, stress tolerance, and description of new species.</title>
        <authorList>
            <person name="Gostin Ar C."/>
            <person name="Ohm R.A."/>
            <person name="Kogej T."/>
            <person name="Sonjak S."/>
            <person name="Turk M."/>
            <person name="Zajc J."/>
            <person name="Zalar P."/>
            <person name="Grube M."/>
            <person name="Sun H."/>
            <person name="Han J."/>
            <person name="Sharma A."/>
            <person name="Chiniquy J."/>
            <person name="Ngan C.Y."/>
            <person name="Lipzen A."/>
            <person name="Barry K."/>
            <person name="Grigoriev I.V."/>
            <person name="Gunde-Cimerman N."/>
        </authorList>
    </citation>
    <scope>NUCLEOTIDE SEQUENCE [LARGE SCALE GENOMIC DNA]</scope>
    <source>
        <strain evidence="2 3">EXF-150</strain>
    </source>
</reference>
<keyword evidence="3" id="KW-1185">Reference proteome</keyword>
<feature type="region of interest" description="Disordered" evidence="1">
    <location>
        <begin position="586"/>
        <end position="637"/>
    </location>
</feature>
<evidence type="ECO:0000313" key="2">
    <source>
        <dbReference type="EMBL" id="KEQ84511.1"/>
    </source>
</evidence>
<evidence type="ECO:0000313" key="3">
    <source>
        <dbReference type="Proteomes" id="UP000030706"/>
    </source>
</evidence>
<dbReference type="GeneID" id="40750098"/>
<organism evidence="2 3">
    <name type="scientific">Aureobasidium pullulans EXF-150</name>
    <dbReference type="NCBI Taxonomy" id="1043002"/>
    <lineage>
        <taxon>Eukaryota</taxon>
        <taxon>Fungi</taxon>
        <taxon>Dikarya</taxon>
        <taxon>Ascomycota</taxon>
        <taxon>Pezizomycotina</taxon>
        <taxon>Dothideomycetes</taxon>
        <taxon>Dothideomycetidae</taxon>
        <taxon>Dothideales</taxon>
        <taxon>Saccotheciaceae</taxon>
        <taxon>Aureobasidium</taxon>
    </lineage>
</organism>
<name>A0A074YCD0_AURPU</name>
<dbReference type="HOGENOM" id="CLU_383543_0_0_1"/>
<feature type="compositionally biased region" description="Low complexity" evidence="1">
    <location>
        <begin position="586"/>
        <end position="605"/>
    </location>
</feature>
<dbReference type="STRING" id="1043002.A0A074YCD0"/>
<dbReference type="AlphaFoldDB" id="A0A074YCD0"/>
<feature type="compositionally biased region" description="Basic and acidic residues" evidence="1">
    <location>
        <begin position="617"/>
        <end position="631"/>
    </location>
</feature>
<dbReference type="Proteomes" id="UP000030706">
    <property type="component" value="Unassembled WGS sequence"/>
</dbReference>
<protein>
    <submittedName>
        <fullName evidence="2">Uncharacterized protein</fullName>
    </submittedName>
</protein>
<feature type="compositionally biased region" description="Polar residues" evidence="1">
    <location>
        <begin position="557"/>
        <end position="570"/>
    </location>
</feature>
<feature type="region of interest" description="Disordered" evidence="1">
    <location>
        <begin position="552"/>
        <end position="571"/>
    </location>
</feature>
<feature type="region of interest" description="Disordered" evidence="1">
    <location>
        <begin position="337"/>
        <end position="393"/>
    </location>
</feature>
<feature type="compositionally biased region" description="Polar residues" evidence="1">
    <location>
        <begin position="379"/>
        <end position="393"/>
    </location>
</feature>